<reference evidence="1" key="2">
    <citation type="journal article" date="2015" name="Fish Shellfish Immunol.">
        <title>Early steps in the European eel (Anguilla anguilla)-Vibrio vulnificus interaction in the gills: Role of the RtxA13 toxin.</title>
        <authorList>
            <person name="Callol A."/>
            <person name="Pajuelo D."/>
            <person name="Ebbesson L."/>
            <person name="Teles M."/>
            <person name="MacKenzie S."/>
            <person name="Amaro C."/>
        </authorList>
    </citation>
    <scope>NUCLEOTIDE SEQUENCE</scope>
</reference>
<protein>
    <submittedName>
        <fullName evidence="1">Uncharacterized protein</fullName>
    </submittedName>
</protein>
<name>A0A0E9UZ36_ANGAN</name>
<dbReference type="AlphaFoldDB" id="A0A0E9UZ36"/>
<reference evidence="1" key="1">
    <citation type="submission" date="2014-11" db="EMBL/GenBank/DDBJ databases">
        <authorList>
            <person name="Amaro Gonzalez C."/>
        </authorList>
    </citation>
    <scope>NUCLEOTIDE SEQUENCE</scope>
</reference>
<organism evidence="1">
    <name type="scientific">Anguilla anguilla</name>
    <name type="common">European freshwater eel</name>
    <name type="synonym">Muraena anguilla</name>
    <dbReference type="NCBI Taxonomy" id="7936"/>
    <lineage>
        <taxon>Eukaryota</taxon>
        <taxon>Metazoa</taxon>
        <taxon>Chordata</taxon>
        <taxon>Craniata</taxon>
        <taxon>Vertebrata</taxon>
        <taxon>Euteleostomi</taxon>
        <taxon>Actinopterygii</taxon>
        <taxon>Neopterygii</taxon>
        <taxon>Teleostei</taxon>
        <taxon>Anguilliformes</taxon>
        <taxon>Anguillidae</taxon>
        <taxon>Anguilla</taxon>
    </lineage>
</organism>
<dbReference type="EMBL" id="GBXM01037428">
    <property type="protein sequence ID" value="JAH71149.1"/>
    <property type="molecule type" value="Transcribed_RNA"/>
</dbReference>
<proteinExistence type="predicted"/>
<accession>A0A0E9UZ36</accession>
<evidence type="ECO:0000313" key="1">
    <source>
        <dbReference type="EMBL" id="JAH71149.1"/>
    </source>
</evidence>
<sequence>MLLLPTGHRPTSIQTANRVYWGTTSQLLI</sequence>